<sequence>MQYTSVAQYLGLSDLTAYVSTSSSGRNVARGGVADVRHGSYKNGSVLQQVAVKSMRIEVHGAANERSVAKIQKKLYRELDIWKTLQADQAHPNILELLGIIETSPEGAPRNLVLPSSVSELCKGNLAEASAFNDYEILLLADTLEGLSHMHKLGVVHGDLKGPNVLVTEEGTAKLCDFGHSRFIDTEPSYADTTDSSSTFQATTRYMSPELFTARVSGPSCPSDIWAFGCVALEILSKLRPYHAIFSEHRVPAAIIQGRTPSTRPEPPYAAGCLNDNLWALVRGCWSIDHRRRPTAAILLEQLKHMINQGVISASAITPLRPVANMGLVPVEWPENLEDYSGSLAQYTKEMISTRSMADVWIYRSQGDIAPNFLQADERINFDLARDEARLKRIVVKVPRLPGGLSTTALEEDRFQQILRAVVKERFELQHENLVDLIGLDRSYERYPGIVLEYCPYGDLTHYKGLIVPYEKDNQRYLREISKGLQYLHNSTSVLTHGNLTPDNIFVDGQGTLKLSIISFARLAASLPANTQVADRPDSSVSVRYSSPELLIDDAVPTPESDVWSFGCVAFWIYTDLPPYPRLKKEYEIVRAIEDGVVPNSMESIRDIEALGSHLKTGADSPWITNGTLSHIFRCWDPQPGARPTAGDILAHLERLPSTNLIQWSPPASVPDLTGAIQTPGDAYIPVGPKGKLQILSNYGGGEEFTYAASSGEMPTYASKLLWNETRTLADEDCSIVR</sequence>
<feature type="domain" description="Protein kinase" evidence="1">
    <location>
        <begin position="346"/>
        <end position="655"/>
    </location>
</feature>
<protein>
    <recommendedName>
        <fullName evidence="1">Protein kinase domain-containing protein</fullName>
    </recommendedName>
</protein>
<dbReference type="PANTHER" id="PTHR44329">
    <property type="entry name" value="SERINE/THREONINE-PROTEIN KINASE TNNI3K-RELATED"/>
    <property type="match status" value="1"/>
</dbReference>
<dbReference type="CDD" id="cd00180">
    <property type="entry name" value="PKc"/>
    <property type="match status" value="1"/>
</dbReference>
<dbReference type="InterPro" id="IPR051681">
    <property type="entry name" value="Ser/Thr_Kinases-Pseudokinases"/>
</dbReference>
<gene>
    <name evidence="2" type="ORF">RSOLAG22IIIB_08356</name>
</gene>
<dbReference type="SUPFAM" id="SSF56112">
    <property type="entry name" value="Protein kinase-like (PK-like)"/>
    <property type="match status" value="2"/>
</dbReference>
<dbReference type="InterPro" id="IPR011009">
    <property type="entry name" value="Kinase-like_dom_sf"/>
</dbReference>
<proteinExistence type="predicted"/>
<dbReference type="PROSITE" id="PS50011">
    <property type="entry name" value="PROTEIN_KINASE_DOM"/>
    <property type="match status" value="2"/>
</dbReference>
<dbReference type="InterPro" id="IPR008271">
    <property type="entry name" value="Ser/Thr_kinase_AS"/>
</dbReference>
<dbReference type="InterPro" id="IPR000719">
    <property type="entry name" value="Prot_kinase_dom"/>
</dbReference>
<reference evidence="2 3" key="1">
    <citation type="submission" date="2015-07" db="EMBL/GenBank/DDBJ databases">
        <authorList>
            <person name="Noorani M."/>
        </authorList>
    </citation>
    <scope>NUCLEOTIDE SEQUENCE [LARGE SCALE GENOMIC DNA]</scope>
    <source>
        <strain evidence="2">BBA 69670</strain>
    </source>
</reference>
<dbReference type="Proteomes" id="UP000044841">
    <property type="component" value="Unassembled WGS sequence"/>
</dbReference>
<organism evidence="2 3">
    <name type="scientific">Rhizoctonia solani</name>
    <dbReference type="NCBI Taxonomy" id="456999"/>
    <lineage>
        <taxon>Eukaryota</taxon>
        <taxon>Fungi</taxon>
        <taxon>Dikarya</taxon>
        <taxon>Basidiomycota</taxon>
        <taxon>Agaricomycotina</taxon>
        <taxon>Agaricomycetes</taxon>
        <taxon>Cantharellales</taxon>
        <taxon>Ceratobasidiaceae</taxon>
        <taxon>Rhizoctonia</taxon>
    </lineage>
</organism>
<dbReference type="SMART" id="SM00220">
    <property type="entry name" value="S_TKc"/>
    <property type="match status" value="2"/>
</dbReference>
<keyword evidence="3" id="KW-1185">Reference proteome</keyword>
<dbReference type="GO" id="GO:0004674">
    <property type="term" value="F:protein serine/threonine kinase activity"/>
    <property type="evidence" value="ECO:0007669"/>
    <property type="project" value="TreeGrafter"/>
</dbReference>
<name>A0A0K6FT05_9AGAM</name>
<dbReference type="AlphaFoldDB" id="A0A0K6FT05"/>
<dbReference type="GO" id="GO:0005524">
    <property type="term" value="F:ATP binding"/>
    <property type="evidence" value="ECO:0007669"/>
    <property type="project" value="InterPro"/>
</dbReference>
<evidence type="ECO:0000313" key="2">
    <source>
        <dbReference type="EMBL" id="CUA69232.1"/>
    </source>
</evidence>
<evidence type="ECO:0000259" key="1">
    <source>
        <dbReference type="PROSITE" id="PS50011"/>
    </source>
</evidence>
<feature type="domain" description="Protein kinase" evidence="1">
    <location>
        <begin position="22"/>
        <end position="308"/>
    </location>
</feature>
<dbReference type="Pfam" id="PF00069">
    <property type="entry name" value="Pkinase"/>
    <property type="match status" value="2"/>
</dbReference>
<evidence type="ECO:0000313" key="3">
    <source>
        <dbReference type="Proteomes" id="UP000044841"/>
    </source>
</evidence>
<accession>A0A0K6FT05</accession>
<dbReference type="PROSITE" id="PS00108">
    <property type="entry name" value="PROTEIN_KINASE_ST"/>
    <property type="match status" value="1"/>
</dbReference>
<dbReference type="Gene3D" id="1.10.510.10">
    <property type="entry name" value="Transferase(Phosphotransferase) domain 1"/>
    <property type="match status" value="2"/>
</dbReference>
<dbReference type="EMBL" id="CYGV01000713">
    <property type="protein sequence ID" value="CUA69232.1"/>
    <property type="molecule type" value="Genomic_DNA"/>
</dbReference>